<keyword evidence="1" id="KW-1133">Transmembrane helix</keyword>
<dbReference type="EMBL" id="RKLT01000010">
    <property type="protein sequence ID" value="MBX0296747.1"/>
    <property type="molecule type" value="Genomic_DNA"/>
</dbReference>
<keyword evidence="3" id="KW-1185">Reference proteome</keyword>
<dbReference type="Pfam" id="PF20587">
    <property type="entry name" value="DUF6789"/>
    <property type="match status" value="1"/>
</dbReference>
<evidence type="ECO:0000313" key="3">
    <source>
        <dbReference type="Proteomes" id="UP001430455"/>
    </source>
</evidence>
<keyword evidence="1" id="KW-0812">Transmembrane</keyword>
<sequence length="152" mass="16655">MRKLWRTLVSGVVSTVIMMFLLLLIDIQTRARLLLFETLARLFGLPGRVGLGFLVAVFFGVVVWPALFVAAEPYLPPEGDEAVSGMLFATALWVGFLLIGTAEIPLFLFPFYAAVTLITHLVYGFVLGLVYGWEPLAANRSSMGQRMNGGEG</sequence>
<name>A0AAW4PFB0_9EURY</name>
<gene>
    <name evidence="2" type="ORF">EGH23_17865</name>
</gene>
<organism evidence="2 3">
    <name type="scientific">Haloarcula nitratireducens</name>
    <dbReference type="NCBI Taxonomy" id="2487749"/>
    <lineage>
        <taxon>Archaea</taxon>
        <taxon>Methanobacteriati</taxon>
        <taxon>Methanobacteriota</taxon>
        <taxon>Stenosarchaea group</taxon>
        <taxon>Halobacteria</taxon>
        <taxon>Halobacteriales</taxon>
        <taxon>Haloarculaceae</taxon>
        <taxon>Haloarcula</taxon>
    </lineage>
</organism>
<protein>
    <submittedName>
        <fullName evidence="2">Uncharacterized protein</fullName>
    </submittedName>
</protein>
<feature type="transmembrane region" description="Helical" evidence="1">
    <location>
        <begin position="82"/>
        <end position="99"/>
    </location>
</feature>
<reference evidence="2 3" key="1">
    <citation type="submission" date="2021-06" db="EMBL/GenBank/DDBJ databases">
        <title>Halomicroarcula sp. a new haloarchaeum isolated from saline soil.</title>
        <authorList>
            <person name="Duran-Viseras A."/>
            <person name="Sanchez-Porro C."/>
            <person name="Ventosa A."/>
        </authorList>
    </citation>
    <scope>NUCLEOTIDE SEQUENCE [LARGE SCALE GENOMIC DNA]</scope>
    <source>
        <strain evidence="2 3">F27</strain>
    </source>
</reference>
<evidence type="ECO:0000313" key="2">
    <source>
        <dbReference type="EMBL" id="MBX0296747.1"/>
    </source>
</evidence>
<evidence type="ECO:0000256" key="1">
    <source>
        <dbReference type="SAM" id="Phobius"/>
    </source>
</evidence>
<feature type="transmembrane region" description="Helical" evidence="1">
    <location>
        <begin position="49"/>
        <end position="70"/>
    </location>
</feature>
<dbReference type="InterPro" id="IPR046739">
    <property type="entry name" value="DUF6789"/>
</dbReference>
<feature type="transmembrane region" description="Helical" evidence="1">
    <location>
        <begin position="7"/>
        <end position="29"/>
    </location>
</feature>
<dbReference type="Proteomes" id="UP001430455">
    <property type="component" value="Unassembled WGS sequence"/>
</dbReference>
<keyword evidence="1" id="KW-0472">Membrane</keyword>
<dbReference type="AlphaFoldDB" id="A0AAW4PFB0"/>
<feature type="transmembrane region" description="Helical" evidence="1">
    <location>
        <begin position="111"/>
        <end position="133"/>
    </location>
</feature>
<dbReference type="RefSeq" id="WP_220581337.1">
    <property type="nucleotide sequence ID" value="NZ_RKLT01000010.1"/>
</dbReference>
<comment type="caution">
    <text evidence="2">The sequence shown here is derived from an EMBL/GenBank/DDBJ whole genome shotgun (WGS) entry which is preliminary data.</text>
</comment>
<accession>A0AAW4PFB0</accession>
<proteinExistence type="predicted"/>